<dbReference type="Proteomes" id="UP000585474">
    <property type="component" value="Unassembled WGS sequence"/>
</dbReference>
<dbReference type="EMBL" id="BJWL01000011">
    <property type="protein sequence ID" value="GFY96536.1"/>
    <property type="molecule type" value="Genomic_DNA"/>
</dbReference>
<comment type="caution">
    <text evidence="1">The sequence shown here is derived from an EMBL/GenBank/DDBJ whole genome shotgun (WGS) entry which is preliminary data.</text>
</comment>
<protein>
    <submittedName>
        <fullName evidence="1">Uncharacterized protein</fullName>
    </submittedName>
</protein>
<sequence length="177" mass="19979">MWSNRWQAGAEVMIRVDTKDEWGISSTRKAEHGTTATTGTLRTTVEGMESDANVMSELGIDISDDDDDQVTTSKSRARRPYIRQTSATILSFSRSPPPCRLILSSLKRARFGLRRDCHRLFSPAEAHPSSIEASLTLPKARRPKYRPTEALLAHRRLIEGSTELLRRLRPHRRLIGG</sequence>
<accession>A0A7J0FDP9</accession>
<keyword evidence="2" id="KW-1185">Reference proteome</keyword>
<evidence type="ECO:0000313" key="1">
    <source>
        <dbReference type="EMBL" id="GFY96536.1"/>
    </source>
</evidence>
<name>A0A7J0FDP9_9ERIC</name>
<proteinExistence type="predicted"/>
<gene>
    <name evidence="1" type="ORF">Acr_11g0008420</name>
</gene>
<evidence type="ECO:0000313" key="2">
    <source>
        <dbReference type="Proteomes" id="UP000585474"/>
    </source>
</evidence>
<reference evidence="1 2" key="1">
    <citation type="submission" date="2019-07" db="EMBL/GenBank/DDBJ databases">
        <title>De Novo Assembly of kiwifruit Actinidia rufa.</title>
        <authorList>
            <person name="Sugita-Konishi S."/>
            <person name="Sato K."/>
            <person name="Mori E."/>
            <person name="Abe Y."/>
            <person name="Kisaki G."/>
            <person name="Hamano K."/>
            <person name="Suezawa K."/>
            <person name="Otani M."/>
            <person name="Fukuda T."/>
            <person name="Manabe T."/>
            <person name="Gomi K."/>
            <person name="Tabuchi M."/>
            <person name="Akimitsu K."/>
            <person name="Kataoka I."/>
        </authorList>
    </citation>
    <scope>NUCLEOTIDE SEQUENCE [LARGE SCALE GENOMIC DNA]</scope>
    <source>
        <strain evidence="2">cv. Fuchu</strain>
    </source>
</reference>
<organism evidence="1 2">
    <name type="scientific">Actinidia rufa</name>
    <dbReference type="NCBI Taxonomy" id="165716"/>
    <lineage>
        <taxon>Eukaryota</taxon>
        <taxon>Viridiplantae</taxon>
        <taxon>Streptophyta</taxon>
        <taxon>Embryophyta</taxon>
        <taxon>Tracheophyta</taxon>
        <taxon>Spermatophyta</taxon>
        <taxon>Magnoliopsida</taxon>
        <taxon>eudicotyledons</taxon>
        <taxon>Gunneridae</taxon>
        <taxon>Pentapetalae</taxon>
        <taxon>asterids</taxon>
        <taxon>Ericales</taxon>
        <taxon>Actinidiaceae</taxon>
        <taxon>Actinidia</taxon>
    </lineage>
</organism>
<dbReference type="AlphaFoldDB" id="A0A7J0FDP9"/>